<dbReference type="EMBL" id="UINC01006633">
    <property type="protein sequence ID" value="SVA28713.1"/>
    <property type="molecule type" value="Genomic_DNA"/>
</dbReference>
<proteinExistence type="predicted"/>
<dbReference type="SUPFAM" id="SSF56935">
    <property type="entry name" value="Porins"/>
    <property type="match status" value="1"/>
</dbReference>
<sequence length="365" mass="39722">MKTLFLYSLSCLLIAFQASADQRVNWTNSGFQITSPGGAFSFKLGGRMMWDVDSFDGVLNRSNDGSRRLRNDLRRSRLELGGTAYDDWKFTFDVNIKAKAGASNTHLHAVGVGYTGLHAFDIFVGRTKEPFGLEELTSSKSISSIERNYFTEATDTDSQPQFGIRLDSNGSGLGWSVGLFNPAGGPKKSDGNNRIAFTGRLFGAPIDTGSKTLHLGIAFTDRNIDRAIKQKGFALDVAESGGKLDSSWLTIDSDRQWGVEGLYIAGPFSLQSEVFVKKVGGANGGPDGDVHHYYSQATYSLTGERRGYNAKSGIADMIRPSADGWAMELVGKLDHIEWDIEGLPTQAVSGYLAGLNLYPNKNVKL</sequence>
<accession>A0A381UPG5</accession>
<dbReference type="InterPro" id="IPR023614">
    <property type="entry name" value="Porin_dom_sf"/>
</dbReference>
<feature type="non-terminal residue" evidence="1">
    <location>
        <position position="365"/>
    </location>
</feature>
<reference evidence="1" key="1">
    <citation type="submission" date="2018-05" db="EMBL/GenBank/DDBJ databases">
        <authorList>
            <person name="Lanie J.A."/>
            <person name="Ng W.-L."/>
            <person name="Kazmierczak K.M."/>
            <person name="Andrzejewski T.M."/>
            <person name="Davidsen T.M."/>
            <person name="Wayne K.J."/>
            <person name="Tettelin H."/>
            <person name="Glass J.I."/>
            <person name="Rusch D."/>
            <person name="Podicherti R."/>
            <person name="Tsui H.-C.T."/>
            <person name="Winkler M.E."/>
        </authorList>
    </citation>
    <scope>NUCLEOTIDE SEQUENCE</scope>
</reference>
<protein>
    <recommendedName>
        <fullName evidence="2">Porin domain-containing protein</fullName>
    </recommendedName>
</protein>
<name>A0A381UPG5_9ZZZZ</name>
<evidence type="ECO:0000313" key="1">
    <source>
        <dbReference type="EMBL" id="SVA28713.1"/>
    </source>
</evidence>
<dbReference type="AlphaFoldDB" id="A0A381UPG5"/>
<dbReference type="Gene3D" id="2.40.160.10">
    <property type="entry name" value="Porin"/>
    <property type="match status" value="1"/>
</dbReference>
<gene>
    <name evidence="1" type="ORF">METZ01_LOCUS81567</name>
</gene>
<evidence type="ECO:0008006" key="2">
    <source>
        <dbReference type="Google" id="ProtNLM"/>
    </source>
</evidence>
<organism evidence="1">
    <name type="scientific">marine metagenome</name>
    <dbReference type="NCBI Taxonomy" id="408172"/>
    <lineage>
        <taxon>unclassified sequences</taxon>
        <taxon>metagenomes</taxon>
        <taxon>ecological metagenomes</taxon>
    </lineage>
</organism>
<dbReference type="Pfam" id="PF07396">
    <property type="entry name" value="Porin_O_P"/>
    <property type="match status" value="1"/>
</dbReference>
<dbReference type="InterPro" id="IPR010870">
    <property type="entry name" value="Porin_O/P"/>
</dbReference>